<evidence type="ECO:0000313" key="1">
    <source>
        <dbReference type="EMBL" id="KAI0050762.1"/>
    </source>
</evidence>
<name>A0ACB8S3M3_9AGAM</name>
<gene>
    <name evidence="1" type="ORF">FA95DRAFT_1603226</name>
</gene>
<proteinExistence type="predicted"/>
<comment type="caution">
    <text evidence="1">The sequence shown here is derived from an EMBL/GenBank/DDBJ whole genome shotgun (WGS) entry which is preliminary data.</text>
</comment>
<protein>
    <submittedName>
        <fullName evidence="1">Uncharacterized protein</fullName>
    </submittedName>
</protein>
<organism evidence="1 2">
    <name type="scientific">Auriscalpium vulgare</name>
    <dbReference type="NCBI Taxonomy" id="40419"/>
    <lineage>
        <taxon>Eukaryota</taxon>
        <taxon>Fungi</taxon>
        <taxon>Dikarya</taxon>
        <taxon>Basidiomycota</taxon>
        <taxon>Agaricomycotina</taxon>
        <taxon>Agaricomycetes</taxon>
        <taxon>Russulales</taxon>
        <taxon>Auriscalpiaceae</taxon>
        <taxon>Auriscalpium</taxon>
    </lineage>
</organism>
<reference evidence="1" key="1">
    <citation type="submission" date="2021-02" db="EMBL/GenBank/DDBJ databases">
        <authorList>
            <consortium name="DOE Joint Genome Institute"/>
            <person name="Ahrendt S."/>
            <person name="Looney B.P."/>
            <person name="Miyauchi S."/>
            <person name="Morin E."/>
            <person name="Drula E."/>
            <person name="Courty P.E."/>
            <person name="Chicoki N."/>
            <person name="Fauchery L."/>
            <person name="Kohler A."/>
            <person name="Kuo A."/>
            <person name="Labutti K."/>
            <person name="Pangilinan J."/>
            <person name="Lipzen A."/>
            <person name="Riley R."/>
            <person name="Andreopoulos W."/>
            <person name="He G."/>
            <person name="Johnson J."/>
            <person name="Barry K.W."/>
            <person name="Grigoriev I.V."/>
            <person name="Nagy L."/>
            <person name="Hibbett D."/>
            <person name="Henrissat B."/>
            <person name="Matheny P.B."/>
            <person name="Labbe J."/>
            <person name="Martin F."/>
        </authorList>
    </citation>
    <scope>NUCLEOTIDE SEQUENCE</scope>
    <source>
        <strain evidence="1">FP105234-sp</strain>
    </source>
</reference>
<accession>A0ACB8S3M3</accession>
<dbReference type="Proteomes" id="UP000814033">
    <property type="component" value="Unassembled WGS sequence"/>
</dbReference>
<keyword evidence="2" id="KW-1185">Reference proteome</keyword>
<evidence type="ECO:0000313" key="2">
    <source>
        <dbReference type="Proteomes" id="UP000814033"/>
    </source>
</evidence>
<reference evidence="1" key="2">
    <citation type="journal article" date="2022" name="New Phytol.">
        <title>Evolutionary transition to the ectomycorrhizal habit in the genomes of a hyperdiverse lineage of mushroom-forming fungi.</title>
        <authorList>
            <person name="Looney B."/>
            <person name="Miyauchi S."/>
            <person name="Morin E."/>
            <person name="Drula E."/>
            <person name="Courty P.E."/>
            <person name="Kohler A."/>
            <person name="Kuo A."/>
            <person name="LaButti K."/>
            <person name="Pangilinan J."/>
            <person name="Lipzen A."/>
            <person name="Riley R."/>
            <person name="Andreopoulos W."/>
            <person name="He G."/>
            <person name="Johnson J."/>
            <person name="Nolan M."/>
            <person name="Tritt A."/>
            <person name="Barry K.W."/>
            <person name="Grigoriev I.V."/>
            <person name="Nagy L.G."/>
            <person name="Hibbett D."/>
            <person name="Henrissat B."/>
            <person name="Matheny P.B."/>
            <person name="Labbe J."/>
            <person name="Martin F.M."/>
        </authorList>
    </citation>
    <scope>NUCLEOTIDE SEQUENCE</scope>
    <source>
        <strain evidence="1">FP105234-sp</strain>
    </source>
</reference>
<sequence length="556" mass="61499">MEQSKHLQGISQELIGAGKQANAFEPPILSIPVELLTNIFLHYAHDSDNNIFRPPSWAHIMLVCRHWKRVAKNYAKLWSYVDFHMGLPLNYRMQEEQLRRSKKHPLVCRFGSCRRYDILREHGHRIRCLEIDIDTASGALNGVECPILELLDLQVKVADGGPESYSRPAEFIRAASKNLRKISLWGLTVDITPWSHLSKLTALQISHKYELPTPTFDDVITLLRRCPELVTLTLDRCLPRVVEPVSACAPQAVKLLFLEELFLGSYAGRLQHLLRLLTFPSTTTLALDVRGAANKKFPDLLKAVGLHLRHPDAPKLRSATFQTDEDGRIVISASTGKSNTRDHFTMRFKPQMENGLHTLIAPIMDAVPIAEAAHLHSLFCSSELPSATWCAIFQRVPQGAVVSCSLIDMLPVMRGLVEATKEAIASGREIAMPARVQLRVPLRRGEEAEYEDMPGSIGELCRLLEAYKALDAPGKAAGVALETLELTDTSDDVNPTLAYAEQLCAHVGQLIINDKTWPWVSIGGDKSSEIICGTQLGIDAETSSGGLGAEGHGDAL</sequence>
<dbReference type="EMBL" id="MU275858">
    <property type="protein sequence ID" value="KAI0050762.1"/>
    <property type="molecule type" value="Genomic_DNA"/>
</dbReference>